<keyword evidence="6 10" id="KW-0812">Transmembrane</keyword>
<dbReference type="RefSeq" id="WP_221047228.1">
    <property type="nucleotide sequence ID" value="NZ_AP019782.1"/>
</dbReference>
<keyword evidence="5 10" id="KW-0808">Transferase</keyword>
<sequence length="463" mass="53649">MADFDLLVHAGHQTLPWEALLDDAQYWLHEAVRGYNHLARWKYWDDLTDLAARFIFYYPLLMAYVWMIGAIIYYLRWERRNNDPENLPALPHYPPVSILVPCHNEADNVRETVEFLLKQKYPDFEIIAINDGSKDNTLEILLELADIHPQLRVVNLATNQGKAMGLRTAALLAKNEYLVCIDGDTLLGLEAVTWMVRHFIDDPKVGAITGNPRIRNRSTLLGRVQVGEFSAIVGTIKRAQRTYGRVFTVSGVIAAFRKSALHQVGYWSNDMITEDIDISWKLQLAGWDIRFEPNALCWVLMPETLKGLWKQRVRWAQGGAEVLFRYGRDMLRRTSLAMWPLYLECVVSISWSFLVVALMLYLPIDLFTESRREQLADLSPSWTSMLLSVTCLIQFAVSLSIDSHYERRTGGMSRYYYWMIWYPIVYWMINVGTTVTGFVKAMRKTRGTRAVWVTHDRGLRPKR</sequence>
<keyword evidence="12" id="KW-1185">Reference proteome</keyword>
<keyword evidence="3 10" id="KW-1003">Cell membrane</keyword>
<comment type="similarity">
    <text evidence="2 10">Belongs to the glycosyltransferase 2 family.</text>
</comment>
<evidence type="ECO:0000256" key="5">
    <source>
        <dbReference type="ARBA" id="ARBA00022679"/>
    </source>
</evidence>
<proteinExistence type="inferred from homology"/>
<dbReference type="GO" id="GO:0005886">
    <property type="term" value="C:plasma membrane"/>
    <property type="evidence" value="ECO:0007669"/>
    <property type="project" value="UniProtKB-SubCell"/>
</dbReference>
<evidence type="ECO:0000256" key="6">
    <source>
        <dbReference type="ARBA" id="ARBA00022692"/>
    </source>
</evidence>
<gene>
    <name evidence="11" type="primary">pgaC</name>
    <name evidence="11" type="ORF">MoryE10_24750</name>
</gene>
<evidence type="ECO:0000313" key="11">
    <source>
        <dbReference type="EMBL" id="BBL71869.1"/>
    </source>
</evidence>
<evidence type="ECO:0000256" key="3">
    <source>
        <dbReference type="ARBA" id="ARBA00022475"/>
    </source>
</evidence>
<dbReference type="AlphaFoldDB" id="A0A8D4VST4"/>
<evidence type="ECO:0000313" key="12">
    <source>
        <dbReference type="Proteomes" id="UP000824988"/>
    </source>
</evidence>
<dbReference type="NCBIfam" id="TIGR03937">
    <property type="entry name" value="PgaC_IcaA"/>
    <property type="match status" value="1"/>
</dbReference>
<reference evidence="11" key="1">
    <citation type="submission" date="2019-06" db="EMBL/GenBank/DDBJ databases">
        <title>Complete genome sequence of Methylogaea oryzae strain JCM16910.</title>
        <authorList>
            <person name="Asakawa S."/>
        </authorList>
    </citation>
    <scope>NUCLEOTIDE SEQUENCE</scope>
    <source>
        <strain evidence="11">E10</strain>
    </source>
</reference>
<dbReference type="KEGG" id="moz:MoryE10_24750"/>
<evidence type="ECO:0000256" key="7">
    <source>
        <dbReference type="ARBA" id="ARBA00022989"/>
    </source>
</evidence>
<dbReference type="EMBL" id="AP019782">
    <property type="protein sequence ID" value="BBL71869.1"/>
    <property type="molecule type" value="Genomic_DNA"/>
</dbReference>
<evidence type="ECO:0000256" key="9">
    <source>
        <dbReference type="NCBIfam" id="TIGR03937"/>
    </source>
</evidence>
<dbReference type="Proteomes" id="UP000824988">
    <property type="component" value="Chromosome"/>
</dbReference>
<comment type="caution">
    <text evidence="10">Lacks conserved residue(s) required for the propagation of feature annotation.</text>
</comment>
<dbReference type="GO" id="GO:0043708">
    <property type="term" value="P:cell adhesion involved in biofilm formation"/>
    <property type="evidence" value="ECO:0007669"/>
    <property type="project" value="InterPro"/>
</dbReference>
<feature type="transmembrane region" description="Helical" evidence="10">
    <location>
        <begin position="341"/>
        <end position="362"/>
    </location>
</feature>
<accession>A0A8D4VST4</accession>
<dbReference type="PANTHER" id="PTHR43630">
    <property type="entry name" value="POLY-BETA-1,6-N-ACETYL-D-GLUCOSAMINE SYNTHASE"/>
    <property type="match status" value="1"/>
</dbReference>
<dbReference type="PANTHER" id="PTHR43630:SF1">
    <property type="entry name" value="POLY-BETA-1,6-N-ACETYL-D-GLUCOSAMINE SYNTHASE"/>
    <property type="match status" value="1"/>
</dbReference>
<feature type="transmembrane region" description="Helical" evidence="10">
    <location>
        <begin position="55"/>
        <end position="75"/>
    </location>
</feature>
<comment type="subcellular location">
    <subcellularLocation>
        <location evidence="1 10">Cell membrane</location>
        <topology evidence="1 10">Multi-pass membrane protein</topology>
    </subcellularLocation>
</comment>
<name>A0A8D4VST4_9GAMM</name>
<keyword evidence="7 10" id="KW-1133">Transmembrane helix</keyword>
<feature type="transmembrane region" description="Helical" evidence="10">
    <location>
        <begin position="415"/>
        <end position="439"/>
    </location>
</feature>
<organism evidence="11 12">
    <name type="scientific">Methylogaea oryzae</name>
    <dbReference type="NCBI Taxonomy" id="1295382"/>
    <lineage>
        <taxon>Bacteria</taxon>
        <taxon>Pseudomonadati</taxon>
        <taxon>Pseudomonadota</taxon>
        <taxon>Gammaproteobacteria</taxon>
        <taxon>Methylococcales</taxon>
        <taxon>Methylococcaceae</taxon>
        <taxon>Methylogaea</taxon>
    </lineage>
</organism>
<protein>
    <recommendedName>
        <fullName evidence="9 10">Poly-beta-1,6-N-acetyl-D-glucosamine synthase</fullName>
        <shortName evidence="10">Poly-beta-1,6-GlcNAc synthase</shortName>
        <ecNumber evidence="10">2.4.1.-</ecNumber>
    </recommendedName>
</protein>
<dbReference type="InterPro" id="IPR023853">
    <property type="entry name" value="PGA_PgaC/IcaA"/>
</dbReference>
<dbReference type="Pfam" id="PF13641">
    <property type="entry name" value="Glyco_tranf_2_3"/>
    <property type="match status" value="1"/>
</dbReference>
<evidence type="ECO:0000256" key="1">
    <source>
        <dbReference type="ARBA" id="ARBA00004651"/>
    </source>
</evidence>
<evidence type="ECO:0000256" key="10">
    <source>
        <dbReference type="RuleBase" id="RU364028"/>
    </source>
</evidence>
<dbReference type="EC" id="2.4.1.-" evidence="10"/>
<keyword evidence="8 10" id="KW-0472">Membrane</keyword>
<dbReference type="GO" id="GO:0008375">
    <property type="term" value="F:acetylglucosaminyltransferase activity"/>
    <property type="evidence" value="ECO:0007669"/>
    <property type="project" value="UniProtKB-UniRule"/>
</dbReference>
<evidence type="ECO:0000256" key="4">
    <source>
        <dbReference type="ARBA" id="ARBA00022676"/>
    </source>
</evidence>
<evidence type="ECO:0000256" key="2">
    <source>
        <dbReference type="ARBA" id="ARBA00006739"/>
    </source>
</evidence>
<evidence type="ECO:0000256" key="8">
    <source>
        <dbReference type="ARBA" id="ARBA00023136"/>
    </source>
</evidence>
<keyword evidence="4 10" id="KW-0328">Glycosyltransferase</keyword>
<dbReference type="CDD" id="cd06423">
    <property type="entry name" value="CESA_like"/>
    <property type="match status" value="1"/>
</dbReference>